<reference evidence="3 4" key="1">
    <citation type="submission" date="2020-05" db="EMBL/GenBank/DDBJ databases">
        <title>Mucilaginibacter mali sp. nov.</title>
        <authorList>
            <person name="Kim H.S."/>
            <person name="Lee K.C."/>
            <person name="Suh M.K."/>
            <person name="Kim J.-S."/>
            <person name="Han K.-I."/>
            <person name="Eom M.K."/>
            <person name="Shin Y.K."/>
            <person name="Lee J.-S."/>
        </authorList>
    </citation>
    <scope>NUCLEOTIDE SEQUENCE [LARGE SCALE GENOMIC DNA]</scope>
    <source>
        <strain evidence="3 4">G2-14</strain>
    </source>
</reference>
<dbReference type="KEGG" id="mmab:HQ865_22070"/>
<evidence type="ECO:0000313" key="3">
    <source>
        <dbReference type="EMBL" id="QKJ32331.1"/>
    </source>
</evidence>
<proteinExistence type="predicted"/>
<dbReference type="PANTHER" id="PTHR21600:SF56">
    <property type="entry name" value="TRNA PSEUDOURIDINE SYNTHASE C"/>
    <property type="match status" value="1"/>
</dbReference>
<name>A0A7D4QB24_9SPHI</name>
<dbReference type="EMBL" id="CP054139">
    <property type="protein sequence ID" value="QKJ32331.1"/>
    <property type="molecule type" value="Genomic_DNA"/>
</dbReference>
<dbReference type="PANTHER" id="PTHR21600">
    <property type="entry name" value="MITOCHONDRIAL RNA PSEUDOURIDINE SYNTHASE"/>
    <property type="match status" value="1"/>
</dbReference>
<gene>
    <name evidence="3" type="ORF">HQ865_22070</name>
</gene>
<dbReference type="AlphaFoldDB" id="A0A7D4QB24"/>
<dbReference type="Proteomes" id="UP000505355">
    <property type="component" value="Chromosome"/>
</dbReference>
<evidence type="ECO:0000256" key="1">
    <source>
        <dbReference type="ARBA" id="ARBA00023235"/>
    </source>
</evidence>
<dbReference type="Gene3D" id="3.30.2350.10">
    <property type="entry name" value="Pseudouridine synthase"/>
    <property type="match status" value="1"/>
</dbReference>
<sequence length="229" mass="26325">MLDILYHDEHLIAINKPHGLLVHRSPIAADVEEFAVQKLRDQIGKWVTPVHRLDRKTGGVLLFALDKETEIAMHKQFMEGQVAKTYLAIVRGHTPDTESIDYPLRKENGMMQDAHTDYTTLQRADLPIPLGNHPSSRYSLVEATPTTGRMHQLRKHFAHIFHPIIGDRTHGCNKQNRFWKERWEMTTMLLHASRQSFTHPVTGETVIIEAPLQPEFLRVMTLLSFSILS</sequence>
<keyword evidence="4" id="KW-1185">Reference proteome</keyword>
<keyword evidence="1" id="KW-0413">Isomerase</keyword>
<accession>A0A7D4QB24</accession>
<protein>
    <submittedName>
        <fullName evidence="3">Pseudouridylate synthase</fullName>
    </submittedName>
</protein>
<dbReference type="InterPro" id="IPR006145">
    <property type="entry name" value="PsdUridine_synth_RsuA/RluA"/>
</dbReference>
<feature type="domain" description="Pseudouridine synthase RsuA/RluA-like" evidence="2">
    <location>
        <begin position="10"/>
        <end position="159"/>
    </location>
</feature>
<dbReference type="InterPro" id="IPR050188">
    <property type="entry name" value="RluA_PseudoU_synthase"/>
</dbReference>
<dbReference type="SUPFAM" id="SSF55120">
    <property type="entry name" value="Pseudouridine synthase"/>
    <property type="match status" value="1"/>
</dbReference>
<dbReference type="Pfam" id="PF00849">
    <property type="entry name" value="PseudoU_synth_2"/>
    <property type="match status" value="1"/>
</dbReference>
<dbReference type="GO" id="GO:0000455">
    <property type="term" value="P:enzyme-directed rRNA pseudouridine synthesis"/>
    <property type="evidence" value="ECO:0007669"/>
    <property type="project" value="TreeGrafter"/>
</dbReference>
<organism evidence="3 4">
    <name type="scientific">Mucilaginibacter mali</name>
    <dbReference type="NCBI Taxonomy" id="2740462"/>
    <lineage>
        <taxon>Bacteria</taxon>
        <taxon>Pseudomonadati</taxon>
        <taxon>Bacteroidota</taxon>
        <taxon>Sphingobacteriia</taxon>
        <taxon>Sphingobacteriales</taxon>
        <taxon>Sphingobacteriaceae</taxon>
        <taxon>Mucilaginibacter</taxon>
    </lineage>
</organism>
<evidence type="ECO:0000259" key="2">
    <source>
        <dbReference type="Pfam" id="PF00849"/>
    </source>
</evidence>
<dbReference type="GO" id="GO:0140098">
    <property type="term" value="F:catalytic activity, acting on RNA"/>
    <property type="evidence" value="ECO:0007669"/>
    <property type="project" value="UniProtKB-ARBA"/>
</dbReference>
<dbReference type="GO" id="GO:0003723">
    <property type="term" value="F:RNA binding"/>
    <property type="evidence" value="ECO:0007669"/>
    <property type="project" value="InterPro"/>
</dbReference>
<dbReference type="GO" id="GO:0009982">
    <property type="term" value="F:pseudouridine synthase activity"/>
    <property type="evidence" value="ECO:0007669"/>
    <property type="project" value="InterPro"/>
</dbReference>
<dbReference type="InterPro" id="IPR020103">
    <property type="entry name" value="PsdUridine_synth_cat_dom_sf"/>
</dbReference>
<dbReference type="RefSeq" id="WP_173416981.1">
    <property type="nucleotide sequence ID" value="NZ_CP054139.1"/>
</dbReference>
<evidence type="ECO:0000313" key="4">
    <source>
        <dbReference type="Proteomes" id="UP000505355"/>
    </source>
</evidence>